<dbReference type="Pfam" id="PF06227">
    <property type="entry name" value="Poxv_Bcl-2-like"/>
    <property type="match status" value="1"/>
</dbReference>
<evidence type="ECO:0000313" key="1">
    <source>
        <dbReference type="EMBL" id="AUL80122.1"/>
    </source>
</evidence>
<dbReference type="InterPro" id="IPR022819">
    <property type="entry name" value="Poxvirus_Bcl-2-like"/>
</dbReference>
<organism evidence="1">
    <name type="scientific">Vaccinia virus</name>
    <name type="common">VACV</name>
    <name type="synonym">Orthopoxvirus vaccinia</name>
    <dbReference type="NCBI Taxonomy" id="10245"/>
    <lineage>
        <taxon>Viruses</taxon>
        <taxon>Varidnaviria</taxon>
        <taxon>Bamfordvirae</taxon>
        <taxon>Nucleocytoviricota</taxon>
        <taxon>Pokkesviricetes</taxon>
        <taxon>Chitovirales</taxon>
        <taxon>Poxviridae</taxon>
        <taxon>Chordopoxvirinae</taxon>
        <taxon>Orthopoxvirus</taxon>
    </lineage>
</organism>
<reference evidence="1" key="1">
    <citation type="journal article" date="2018" name="Emerg. Infect. Dis.">
        <title>Ocular Vaccinia Infection in Dairy Worker, Brazil.</title>
        <authorList>
            <person name="Teixeira Lima M."/>
            <person name="Pereira Oliveira G."/>
            <person name="Bretas de Oliveira D."/>
            <person name="Mesquita Vaz S."/>
            <person name="de Souza Trindade G."/>
            <person name="Santos Abrahao J."/>
            <person name="Geessien Kroon E."/>
        </authorList>
    </citation>
    <scope>NUCLEOTIDE SEQUENCE [LARGE SCALE GENOMIC DNA]</scope>
    <source>
        <strain evidence="1">CEyV1</strain>
    </source>
</reference>
<accession>A0A2I6J0Y7</accession>
<proteinExistence type="predicted"/>
<dbReference type="EMBL" id="MG012795">
    <property type="protein sequence ID" value="AUL80122.1"/>
    <property type="molecule type" value="Genomic_DNA"/>
</dbReference>
<name>A0A2I6J0Y7_VACCV</name>
<protein>
    <submittedName>
        <fullName evidence="1">CPXV036 protein</fullName>
    </submittedName>
</protein>
<dbReference type="Proteomes" id="UP000270450">
    <property type="component" value="Segment"/>
</dbReference>
<sequence length="170" mass="19744">MVKNNKISNSCLMIMSTDPNTILMSHLKNLTDAEFKCIIHRSSDFLYLSDRDYTSITKETLVSEIVEEYPDDCNKILAFIFLVFDKDIDVTIETKLNPKPAVRFAILGNMTADIKLTDLVSHYFRYKEQDIPLGPLFKKIDSYKTRAINKYSKELGLTTEYFNKYGHLMF</sequence>